<accession>A0A5M4FCR4</accession>
<gene>
    <name evidence="1" type="ORF">ESP70_018205</name>
</gene>
<evidence type="ECO:0000313" key="2">
    <source>
        <dbReference type="Proteomes" id="UP000380867"/>
    </source>
</evidence>
<dbReference type="InterPro" id="IPR007325">
    <property type="entry name" value="KFase/CYL"/>
</dbReference>
<dbReference type="Proteomes" id="UP000380867">
    <property type="component" value="Unassembled WGS sequence"/>
</dbReference>
<dbReference type="EMBL" id="SDPQ02000003">
    <property type="protein sequence ID" value="KAA1396057.1"/>
    <property type="molecule type" value="Genomic_DNA"/>
</dbReference>
<dbReference type="OrthoDB" id="7067800at2"/>
<dbReference type="RefSeq" id="WP_149690700.1">
    <property type="nucleotide sequence ID" value="NZ_SDPQ02000003.1"/>
</dbReference>
<dbReference type="PANTHER" id="PTHR34861:SF10">
    <property type="entry name" value="CYCLASE"/>
    <property type="match status" value="1"/>
</dbReference>
<sequence>MSDDRAWDSTRRGTLPGVSYLDSELGRVADLSSSQVASALQLGTGGTVYDLDSGRWPGMPLFAGHPAFQVLRYRTAHGQDLAGDMDEWRGRNDVHMGFTTELMSGTMHTGTHLDALCHTTCGDDNEWFGGFTSDAELTDFGPRRAEASSIAPIITRGVLADMTRSHGGQPLPAGHVIGWDEFSAVLEASGTTIREGDAVLVNTGYLQIWTQDPSVVSRHKGAGIGIDVADRLADLGVVLVGSDTETVEADPSPDPVNPHPVHIRLMIEQGIHLLELAWLGDLARDGVTEFLFICLPLRVRGATGSMVRPVAIV</sequence>
<evidence type="ECO:0000313" key="1">
    <source>
        <dbReference type="EMBL" id="KAA1396057.1"/>
    </source>
</evidence>
<dbReference type="InterPro" id="IPR037175">
    <property type="entry name" value="KFase_sf"/>
</dbReference>
<protein>
    <submittedName>
        <fullName evidence="1">Cyclase family protein</fullName>
    </submittedName>
</protein>
<dbReference type="Gene3D" id="3.50.30.50">
    <property type="entry name" value="Putative cyclase"/>
    <property type="match status" value="1"/>
</dbReference>
<dbReference type="GO" id="GO:0004061">
    <property type="term" value="F:arylformamidase activity"/>
    <property type="evidence" value="ECO:0007669"/>
    <property type="project" value="InterPro"/>
</dbReference>
<keyword evidence="2" id="KW-1185">Reference proteome</keyword>
<dbReference type="Pfam" id="PF04199">
    <property type="entry name" value="Cyclase"/>
    <property type="match status" value="1"/>
</dbReference>
<dbReference type="PANTHER" id="PTHR34861">
    <property type="match status" value="1"/>
</dbReference>
<name>A0A5M4FCR4_9ACTN</name>
<proteinExistence type="predicted"/>
<organism evidence="1 2">
    <name type="scientific">Aeromicrobium ginsengisoli</name>
    <dbReference type="NCBI Taxonomy" id="363867"/>
    <lineage>
        <taxon>Bacteria</taxon>
        <taxon>Bacillati</taxon>
        <taxon>Actinomycetota</taxon>
        <taxon>Actinomycetes</taxon>
        <taxon>Propionibacteriales</taxon>
        <taxon>Nocardioidaceae</taxon>
        <taxon>Aeromicrobium</taxon>
    </lineage>
</organism>
<dbReference type="SUPFAM" id="SSF102198">
    <property type="entry name" value="Putative cyclase"/>
    <property type="match status" value="1"/>
</dbReference>
<reference evidence="1" key="1">
    <citation type="submission" date="2019-09" db="EMBL/GenBank/DDBJ databases">
        <authorList>
            <person name="Li J."/>
        </authorList>
    </citation>
    <scope>NUCLEOTIDE SEQUENCE [LARGE SCALE GENOMIC DNA]</scope>
    <source>
        <strain evidence="1">JCM 14732</strain>
    </source>
</reference>
<comment type="caution">
    <text evidence="1">The sequence shown here is derived from an EMBL/GenBank/DDBJ whole genome shotgun (WGS) entry which is preliminary data.</text>
</comment>
<dbReference type="AlphaFoldDB" id="A0A5M4FCR4"/>
<dbReference type="GO" id="GO:0019441">
    <property type="term" value="P:L-tryptophan catabolic process to kynurenine"/>
    <property type="evidence" value="ECO:0007669"/>
    <property type="project" value="InterPro"/>
</dbReference>